<keyword evidence="4 5" id="KW-0472">Membrane</keyword>
<dbReference type="Proteomes" id="UP000019322">
    <property type="component" value="Chromosome"/>
</dbReference>
<dbReference type="PANTHER" id="PTHR37422">
    <property type="entry name" value="TEICHURONIC ACID BIOSYNTHESIS PROTEIN TUAE"/>
    <property type="match status" value="1"/>
</dbReference>
<reference evidence="7 8" key="1">
    <citation type="journal article" date="2014" name="Environ. Microbiol.">
        <title>Insights into organohalide respiration and the versatile catabolism of Sulfurospirillum multivorans gained from comparative genomics and physiological studies.</title>
        <authorList>
            <person name="Goris T."/>
            <person name="Schubert T."/>
            <person name="Gadkari J."/>
            <person name="Wubet T."/>
            <person name="Tarkka M."/>
            <person name="Buscot F."/>
            <person name="Adrian L."/>
            <person name="Diekert G."/>
        </authorList>
    </citation>
    <scope>NUCLEOTIDE SEQUENCE [LARGE SCALE GENOMIC DNA]</scope>
    <source>
        <strain evidence="8">DM 12446 / JCM 15788 / NBRC 109480</strain>
    </source>
</reference>
<feature type="domain" description="O-antigen ligase-related" evidence="6">
    <location>
        <begin position="184"/>
        <end position="331"/>
    </location>
</feature>
<evidence type="ECO:0000256" key="3">
    <source>
        <dbReference type="ARBA" id="ARBA00022989"/>
    </source>
</evidence>
<keyword evidence="2 5" id="KW-0812">Transmembrane</keyword>
<evidence type="ECO:0000256" key="1">
    <source>
        <dbReference type="ARBA" id="ARBA00004141"/>
    </source>
</evidence>
<evidence type="ECO:0000313" key="7">
    <source>
        <dbReference type="EMBL" id="AHJ13738.1"/>
    </source>
</evidence>
<proteinExistence type="predicted"/>
<gene>
    <name evidence="7" type="ORF">SMUL_2493</name>
</gene>
<feature type="transmembrane region" description="Helical" evidence="5">
    <location>
        <begin position="178"/>
        <end position="208"/>
    </location>
</feature>
<accession>A0AA86AQE0</accession>
<dbReference type="EMBL" id="CP007201">
    <property type="protein sequence ID" value="AHJ13738.1"/>
    <property type="molecule type" value="Genomic_DNA"/>
</dbReference>
<feature type="transmembrane region" description="Helical" evidence="5">
    <location>
        <begin position="324"/>
        <end position="343"/>
    </location>
</feature>
<keyword evidence="3 5" id="KW-1133">Transmembrane helix</keyword>
<evidence type="ECO:0000256" key="5">
    <source>
        <dbReference type="SAM" id="Phobius"/>
    </source>
</evidence>
<feature type="transmembrane region" description="Helical" evidence="5">
    <location>
        <begin position="12"/>
        <end position="42"/>
    </location>
</feature>
<dbReference type="RefSeq" id="WP_025345580.1">
    <property type="nucleotide sequence ID" value="NZ_CP007201.1"/>
</dbReference>
<dbReference type="PANTHER" id="PTHR37422:SF13">
    <property type="entry name" value="LIPOPOLYSACCHARIDE BIOSYNTHESIS PROTEIN PA4999-RELATED"/>
    <property type="match status" value="1"/>
</dbReference>
<dbReference type="KEGG" id="smul:SMUL_2493"/>
<evidence type="ECO:0000256" key="2">
    <source>
        <dbReference type="ARBA" id="ARBA00022692"/>
    </source>
</evidence>
<evidence type="ECO:0000259" key="6">
    <source>
        <dbReference type="Pfam" id="PF04932"/>
    </source>
</evidence>
<feature type="transmembrane region" description="Helical" evidence="5">
    <location>
        <begin position="111"/>
        <end position="131"/>
    </location>
</feature>
<evidence type="ECO:0000313" key="8">
    <source>
        <dbReference type="Proteomes" id="UP000019322"/>
    </source>
</evidence>
<sequence length="402" mass="45850">MAINRDKILEYLFYLLSLSFFIGKSYKAVTGVIVLVFLIDVIVKRRWDVFNDPIFIALACWCSYIFSSALWAVNPYSAMRSALQVFLWCLLYVAIKSTFINKAYIDRYIRVQMIVILFIVANALIQFIIGFNLLGTPIQASRVTDLIGHNRVFAYVFPLWIGFFGALLALKGQRTKEYLLYGVVLMGMLLTMPLSGARGPLLLLAIFLPLIAWVSPYRKWAFMALGSFLVISAVVVSMTPQLQARILTLAHPFEDQKHTRVSIWLTAFEEFKDNPILGVGFKNFRDRQFEYYKDSFESHEINPKTGEGQFHAHSPWMDILAEQGLVGIAFALFLLFTIAKIVYRSGPVVLIGSMGVWYSFSLLNSGFSLSSGTWSFFMILSISVFVMIFNYQKAYLQEKRPS</sequence>
<name>A0AA86AQE0_SULMK</name>
<dbReference type="GO" id="GO:0016020">
    <property type="term" value="C:membrane"/>
    <property type="evidence" value="ECO:0007669"/>
    <property type="project" value="UniProtKB-SubCell"/>
</dbReference>
<dbReference type="InterPro" id="IPR007016">
    <property type="entry name" value="O-antigen_ligase-rel_domated"/>
</dbReference>
<evidence type="ECO:0000256" key="4">
    <source>
        <dbReference type="ARBA" id="ARBA00023136"/>
    </source>
</evidence>
<feature type="transmembrane region" description="Helical" evidence="5">
    <location>
        <begin position="85"/>
        <end position="105"/>
    </location>
</feature>
<comment type="subcellular location">
    <subcellularLocation>
        <location evidence="1">Membrane</location>
        <topology evidence="1">Multi-pass membrane protein</topology>
    </subcellularLocation>
</comment>
<dbReference type="Pfam" id="PF04932">
    <property type="entry name" value="Wzy_C"/>
    <property type="match status" value="1"/>
</dbReference>
<dbReference type="AlphaFoldDB" id="A0AA86AQE0"/>
<feature type="transmembrane region" description="Helical" evidence="5">
    <location>
        <begin position="373"/>
        <end position="391"/>
    </location>
</feature>
<protein>
    <submittedName>
        <fullName evidence="7">Polysaccharide polymerase</fullName>
    </submittedName>
</protein>
<feature type="transmembrane region" description="Helical" evidence="5">
    <location>
        <begin position="220"/>
        <end position="239"/>
    </location>
</feature>
<feature type="transmembrane region" description="Helical" evidence="5">
    <location>
        <begin position="152"/>
        <end position="172"/>
    </location>
</feature>
<feature type="transmembrane region" description="Helical" evidence="5">
    <location>
        <begin position="348"/>
        <end position="367"/>
    </location>
</feature>
<dbReference type="InterPro" id="IPR051533">
    <property type="entry name" value="WaaL-like"/>
</dbReference>
<feature type="transmembrane region" description="Helical" evidence="5">
    <location>
        <begin position="54"/>
        <end position="73"/>
    </location>
</feature>
<organism evidence="7 8">
    <name type="scientific">Sulfurospirillum multivorans (strain DM 12446 / JCM 15788 / NBRC 109480)</name>
    <dbReference type="NCBI Taxonomy" id="1150621"/>
    <lineage>
        <taxon>Bacteria</taxon>
        <taxon>Pseudomonadati</taxon>
        <taxon>Campylobacterota</taxon>
        <taxon>Epsilonproteobacteria</taxon>
        <taxon>Campylobacterales</taxon>
        <taxon>Sulfurospirillaceae</taxon>
        <taxon>Sulfurospirillum</taxon>
    </lineage>
</organism>